<dbReference type="Gene3D" id="1.10.20.10">
    <property type="entry name" value="Histone, subunit A"/>
    <property type="match status" value="1"/>
</dbReference>
<dbReference type="SMART" id="SM00428">
    <property type="entry name" value="H3"/>
    <property type="match status" value="1"/>
</dbReference>
<dbReference type="InParanoid" id="A0A6P6YBA6"/>
<keyword evidence="3" id="KW-1185">Reference proteome</keyword>
<dbReference type="GO" id="GO:0030527">
    <property type="term" value="F:structural constituent of chromatin"/>
    <property type="evidence" value="ECO:0007669"/>
    <property type="project" value="InterPro"/>
</dbReference>
<reference evidence="4" key="1">
    <citation type="submission" date="2025-08" db="UniProtKB">
        <authorList>
            <consortium name="RefSeq"/>
        </authorList>
    </citation>
    <scope>IDENTIFICATION</scope>
    <source>
        <strain evidence="4">Airmid</strain>
    </source>
</reference>
<dbReference type="SUPFAM" id="SSF47113">
    <property type="entry name" value="Histone-fold"/>
    <property type="match status" value="1"/>
</dbReference>
<dbReference type="InterPro" id="IPR009072">
    <property type="entry name" value="Histone-fold"/>
</dbReference>
<evidence type="ECO:0000313" key="3">
    <source>
        <dbReference type="Proteomes" id="UP000515146"/>
    </source>
</evidence>
<dbReference type="Proteomes" id="UP000515146">
    <property type="component" value="Unplaced"/>
</dbReference>
<dbReference type="PANTHER" id="PTHR11426">
    <property type="entry name" value="HISTONE H3"/>
    <property type="match status" value="1"/>
</dbReference>
<organism evidence="3 4">
    <name type="scientific">Dermatophagoides pteronyssinus</name>
    <name type="common">European house dust mite</name>
    <dbReference type="NCBI Taxonomy" id="6956"/>
    <lineage>
        <taxon>Eukaryota</taxon>
        <taxon>Metazoa</taxon>
        <taxon>Ecdysozoa</taxon>
        <taxon>Arthropoda</taxon>
        <taxon>Chelicerata</taxon>
        <taxon>Arachnida</taxon>
        <taxon>Acari</taxon>
        <taxon>Acariformes</taxon>
        <taxon>Sarcoptiformes</taxon>
        <taxon>Astigmata</taxon>
        <taxon>Psoroptidia</taxon>
        <taxon>Analgoidea</taxon>
        <taxon>Pyroglyphidae</taxon>
        <taxon>Dermatophagoidinae</taxon>
        <taxon>Dermatophagoides</taxon>
    </lineage>
</organism>
<dbReference type="GO" id="GO:0003677">
    <property type="term" value="F:DNA binding"/>
    <property type="evidence" value="ECO:0007669"/>
    <property type="project" value="InterPro"/>
</dbReference>
<sequence length="138" mass="15891">MARHSRNSSKLSTSQQPQTPGKSRLLRSSLKNSSGEKSSTLRRRYRPGTIALREIRRYQSTTHQLIPRLPFQRIVREIAQSLKDTLRFQPLALEALQEAAESYLIVLFEDANLCAIHARRVTIMPRDINLARRIRGNN</sequence>
<dbReference type="InterPro" id="IPR000164">
    <property type="entry name" value="Histone_H3/CENP-A"/>
</dbReference>
<dbReference type="OMA" id="CQILANH"/>
<name>A0A6P6YBA6_DERPT</name>
<gene>
    <name evidence="4" type="primary">LOC113795860</name>
</gene>
<protein>
    <submittedName>
        <fullName evidence="4">Histone H3.3-like</fullName>
    </submittedName>
</protein>
<evidence type="ECO:0000256" key="1">
    <source>
        <dbReference type="ARBA" id="ARBA00010343"/>
    </source>
</evidence>
<dbReference type="PRINTS" id="PR00622">
    <property type="entry name" value="HISTONEH3"/>
</dbReference>
<dbReference type="OrthoDB" id="420022at2759"/>
<dbReference type="KEGG" id="dpte:113795860"/>
<feature type="domain" description="Core Histone H2A/H2B/H3" evidence="2">
    <location>
        <begin position="47"/>
        <end position="134"/>
    </location>
</feature>
<dbReference type="FunFam" id="1.10.20.10:FF:000088">
    <property type="entry name" value="Histone H3-like centromeric protein CSE4"/>
    <property type="match status" value="1"/>
</dbReference>
<proteinExistence type="inferred from homology"/>
<accession>A0A6P6YBA6</accession>
<dbReference type="RefSeq" id="XP_027201889.1">
    <property type="nucleotide sequence ID" value="XM_027346088.1"/>
</dbReference>
<dbReference type="AlphaFoldDB" id="A0A6P6YBA6"/>
<dbReference type="CDD" id="cd22911">
    <property type="entry name" value="HFD_H3"/>
    <property type="match status" value="1"/>
</dbReference>
<dbReference type="InterPro" id="IPR007125">
    <property type="entry name" value="H2A/H2B/H3"/>
</dbReference>
<evidence type="ECO:0000313" key="4">
    <source>
        <dbReference type="RefSeq" id="XP_027201889.1"/>
    </source>
</evidence>
<evidence type="ECO:0000259" key="2">
    <source>
        <dbReference type="Pfam" id="PF00125"/>
    </source>
</evidence>
<dbReference type="Pfam" id="PF00125">
    <property type="entry name" value="Histone"/>
    <property type="match status" value="1"/>
</dbReference>
<dbReference type="GO" id="GO:0046982">
    <property type="term" value="F:protein heterodimerization activity"/>
    <property type="evidence" value="ECO:0007669"/>
    <property type="project" value="InterPro"/>
</dbReference>
<dbReference type="GO" id="GO:0000786">
    <property type="term" value="C:nucleosome"/>
    <property type="evidence" value="ECO:0007669"/>
    <property type="project" value="InterPro"/>
</dbReference>
<comment type="similarity">
    <text evidence="1">Belongs to the histone H3 family.</text>
</comment>